<sequence length="209" mass="24080">MGSIRASRVQDMEADIGEHAVLEIDGFLSSSECRWILNELKYACWRPSLTYMEQDDGTRRDVLSPLRVSETAQQSLLTDEMLDKLAEIEQRLAGFVEMETSHLETWQATDYPLGGNFYYHMDSGYWDTHPAGDRIYTFLLYLTTPEHGGGTDFRALGRRVRAKAGKLVVWNNLFANGDSNHRMIHSSMPLLKGRKTTLVTWLRQKRFRE</sequence>
<protein>
    <submittedName>
        <fullName evidence="7">2OG-Fe(II) oxygenase</fullName>
    </submittedName>
</protein>
<keyword evidence="2" id="KW-0479">Metal-binding</keyword>
<evidence type="ECO:0000256" key="2">
    <source>
        <dbReference type="ARBA" id="ARBA00022723"/>
    </source>
</evidence>
<name>A0ABW2YBE2_9GAMM</name>
<evidence type="ECO:0000313" key="8">
    <source>
        <dbReference type="Proteomes" id="UP001597110"/>
    </source>
</evidence>
<dbReference type="PANTHER" id="PTHR10869:SF246">
    <property type="entry name" value="TRANSMEMBRANE PROLYL 4-HYDROXYLASE"/>
    <property type="match status" value="1"/>
</dbReference>
<evidence type="ECO:0000256" key="5">
    <source>
        <dbReference type="ARBA" id="ARBA00023004"/>
    </source>
</evidence>
<comment type="caution">
    <text evidence="7">The sequence shown here is derived from an EMBL/GenBank/DDBJ whole genome shotgun (WGS) entry which is preliminary data.</text>
</comment>
<keyword evidence="4" id="KW-0560">Oxidoreductase</keyword>
<dbReference type="PANTHER" id="PTHR10869">
    <property type="entry name" value="PROLYL 4-HYDROXYLASE ALPHA SUBUNIT"/>
    <property type="match status" value="1"/>
</dbReference>
<organism evidence="7 8">
    <name type="scientific">Lysobacter brunescens</name>
    <dbReference type="NCBI Taxonomy" id="262323"/>
    <lineage>
        <taxon>Bacteria</taxon>
        <taxon>Pseudomonadati</taxon>
        <taxon>Pseudomonadota</taxon>
        <taxon>Gammaproteobacteria</taxon>
        <taxon>Lysobacterales</taxon>
        <taxon>Lysobacteraceae</taxon>
        <taxon>Lysobacter</taxon>
    </lineage>
</organism>
<comment type="cofactor">
    <cofactor evidence="1">
        <name>L-ascorbate</name>
        <dbReference type="ChEBI" id="CHEBI:38290"/>
    </cofactor>
</comment>
<evidence type="ECO:0000256" key="1">
    <source>
        <dbReference type="ARBA" id="ARBA00001961"/>
    </source>
</evidence>
<dbReference type="Gene3D" id="2.60.120.620">
    <property type="entry name" value="q2cbj1_9rhob like domain"/>
    <property type="match status" value="1"/>
</dbReference>
<accession>A0ABW2YBE2</accession>
<dbReference type="InterPro" id="IPR045054">
    <property type="entry name" value="P4HA-like"/>
</dbReference>
<dbReference type="Proteomes" id="UP001597110">
    <property type="component" value="Unassembled WGS sequence"/>
</dbReference>
<dbReference type="EMBL" id="JBHTIF010000001">
    <property type="protein sequence ID" value="MFD0724992.1"/>
    <property type="molecule type" value="Genomic_DNA"/>
</dbReference>
<evidence type="ECO:0000259" key="6">
    <source>
        <dbReference type="SMART" id="SM00702"/>
    </source>
</evidence>
<keyword evidence="3" id="KW-0223">Dioxygenase</keyword>
<gene>
    <name evidence="7" type="ORF">ACFQ0E_05185</name>
</gene>
<dbReference type="InterPro" id="IPR006620">
    <property type="entry name" value="Pro_4_hyd_alph"/>
</dbReference>
<keyword evidence="8" id="KW-1185">Reference proteome</keyword>
<dbReference type="InterPro" id="IPR044862">
    <property type="entry name" value="Pro_4_hyd_alph_FE2OG_OXY"/>
</dbReference>
<dbReference type="SMART" id="SM00702">
    <property type="entry name" value="P4Hc"/>
    <property type="match status" value="1"/>
</dbReference>
<keyword evidence="5" id="KW-0408">Iron</keyword>
<evidence type="ECO:0000256" key="3">
    <source>
        <dbReference type="ARBA" id="ARBA00022964"/>
    </source>
</evidence>
<evidence type="ECO:0000256" key="4">
    <source>
        <dbReference type="ARBA" id="ARBA00023002"/>
    </source>
</evidence>
<reference evidence="8" key="1">
    <citation type="journal article" date="2019" name="Int. J. Syst. Evol. Microbiol.">
        <title>The Global Catalogue of Microorganisms (GCM) 10K type strain sequencing project: providing services to taxonomists for standard genome sequencing and annotation.</title>
        <authorList>
            <consortium name="The Broad Institute Genomics Platform"/>
            <consortium name="The Broad Institute Genome Sequencing Center for Infectious Disease"/>
            <person name="Wu L."/>
            <person name="Ma J."/>
        </authorList>
    </citation>
    <scope>NUCLEOTIDE SEQUENCE [LARGE SCALE GENOMIC DNA]</scope>
    <source>
        <strain evidence="8">CCUG 55585</strain>
    </source>
</reference>
<proteinExistence type="predicted"/>
<feature type="domain" description="Prolyl 4-hydroxylase alpha subunit" evidence="6">
    <location>
        <begin position="19"/>
        <end position="203"/>
    </location>
</feature>
<dbReference type="Pfam" id="PF13640">
    <property type="entry name" value="2OG-FeII_Oxy_3"/>
    <property type="match status" value="1"/>
</dbReference>
<evidence type="ECO:0000313" key="7">
    <source>
        <dbReference type="EMBL" id="MFD0724992.1"/>
    </source>
</evidence>